<dbReference type="GO" id="GO:0005737">
    <property type="term" value="C:cytoplasm"/>
    <property type="evidence" value="ECO:0007669"/>
    <property type="project" value="TreeGrafter"/>
</dbReference>
<dbReference type="RefSeq" id="WP_135767614.1">
    <property type="nucleotide sequence ID" value="NZ_RQET01000004.1"/>
</dbReference>
<dbReference type="PANTHER" id="PTHR43096:SF52">
    <property type="entry name" value="DNAJ HOMOLOG 1, MITOCHONDRIAL-RELATED"/>
    <property type="match status" value="1"/>
</dbReference>
<evidence type="ECO:0000259" key="2">
    <source>
        <dbReference type="PROSITE" id="PS50076"/>
    </source>
</evidence>
<dbReference type="PANTHER" id="PTHR43096">
    <property type="entry name" value="DNAJ HOMOLOG 1, MITOCHONDRIAL-RELATED"/>
    <property type="match status" value="1"/>
</dbReference>
<dbReference type="InterPro" id="IPR036869">
    <property type="entry name" value="J_dom_sf"/>
</dbReference>
<evidence type="ECO:0000313" key="3">
    <source>
        <dbReference type="EMBL" id="TGK12210.1"/>
    </source>
</evidence>
<dbReference type="Gene3D" id="1.10.287.110">
    <property type="entry name" value="DnaJ domain"/>
    <property type="match status" value="1"/>
</dbReference>
<dbReference type="PROSITE" id="PS50076">
    <property type="entry name" value="DNAJ_2"/>
    <property type="match status" value="1"/>
</dbReference>
<name>A0A4R9GHL6_9LEPT</name>
<feature type="domain" description="J" evidence="2">
    <location>
        <begin position="7"/>
        <end position="70"/>
    </location>
</feature>
<keyword evidence="4" id="KW-1185">Reference proteome</keyword>
<dbReference type="SMART" id="SM00271">
    <property type="entry name" value="DnaJ"/>
    <property type="match status" value="1"/>
</dbReference>
<evidence type="ECO:0000256" key="1">
    <source>
        <dbReference type="ARBA" id="ARBA00023186"/>
    </source>
</evidence>
<accession>A0A4R9GHL6</accession>
<dbReference type="CDD" id="cd06257">
    <property type="entry name" value="DnaJ"/>
    <property type="match status" value="1"/>
</dbReference>
<dbReference type="OrthoDB" id="9779889at2"/>
<keyword evidence="1" id="KW-0143">Chaperone</keyword>
<dbReference type="Proteomes" id="UP000298458">
    <property type="component" value="Unassembled WGS sequence"/>
</dbReference>
<gene>
    <name evidence="3" type="ORF">EHO60_08075</name>
</gene>
<dbReference type="GO" id="GO:0051082">
    <property type="term" value="F:unfolded protein binding"/>
    <property type="evidence" value="ECO:0007669"/>
    <property type="project" value="TreeGrafter"/>
</dbReference>
<dbReference type="EMBL" id="RQET01000004">
    <property type="protein sequence ID" value="TGK12210.1"/>
    <property type="molecule type" value="Genomic_DNA"/>
</dbReference>
<dbReference type="InterPro" id="IPR001623">
    <property type="entry name" value="DnaJ_domain"/>
</dbReference>
<evidence type="ECO:0000313" key="4">
    <source>
        <dbReference type="Proteomes" id="UP000298458"/>
    </source>
</evidence>
<protein>
    <submittedName>
        <fullName evidence="3">Molecular chaperone DnaJ</fullName>
    </submittedName>
</protein>
<dbReference type="SUPFAM" id="SSF46565">
    <property type="entry name" value="Chaperone J-domain"/>
    <property type="match status" value="1"/>
</dbReference>
<dbReference type="AlphaFoldDB" id="A0A4R9GHL6"/>
<dbReference type="Pfam" id="PF00226">
    <property type="entry name" value="DnaJ"/>
    <property type="match status" value="1"/>
</dbReference>
<comment type="caution">
    <text evidence="3">The sequence shown here is derived from an EMBL/GenBank/DDBJ whole genome shotgun (WGS) entry which is preliminary data.</text>
</comment>
<proteinExistence type="predicted"/>
<sequence>MDAVWVDHYRVLGVSQDAEVDIIKTRFRALAKAFHPDNKKTGSAEIFLKIVRSYKILTQPEERLRFDAQLALRGGQKISNPSRTFLIPASRIIFSAKAVEFAKRGLLRAGFRNRDRRKYTGIYHDIRLCLTEEELEGTVLAAIPLVVRVLCPECRGSDLNCGSCGGKGTYKSFRYLKWKSGPGTLIPGRIYTLDLSGFRPDSFTHFKKREIKVKIEVYTGGKK</sequence>
<reference evidence="3" key="1">
    <citation type="journal article" date="2019" name="PLoS Negl. Trop. Dis.">
        <title>Revisiting the worldwide diversity of Leptospira species in the environment.</title>
        <authorList>
            <person name="Vincent A.T."/>
            <person name="Schiettekatte O."/>
            <person name="Bourhy P."/>
            <person name="Veyrier F.J."/>
            <person name="Picardeau M."/>
        </authorList>
    </citation>
    <scope>NUCLEOTIDE SEQUENCE [LARGE SCALE GENOMIC DNA]</scope>
    <source>
        <strain evidence="3">SSW15</strain>
    </source>
</reference>
<organism evidence="3 4">
    <name type="scientific">Leptospira fletcheri</name>
    <dbReference type="NCBI Taxonomy" id="2484981"/>
    <lineage>
        <taxon>Bacteria</taxon>
        <taxon>Pseudomonadati</taxon>
        <taxon>Spirochaetota</taxon>
        <taxon>Spirochaetia</taxon>
        <taxon>Leptospirales</taxon>
        <taxon>Leptospiraceae</taxon>
        <taxon>Leptospira</taxon>
    </lineage>
</organism>
<dbReference type="GO" id="GO:0042026">
    <property type="term" value="P:protein refolding"/>
    <property type="evidence" value="ECO:0007669"/>
    <property type="project" value="TreeGrafter"/>
</dbReference>